<gene>
    <name evidence="3" type="ORF">SAMN02910315_01921</name>
</gene>
<proteinExistence type="predicted"/>
<keyword evidence="1" id="KW-0472">Membrane</keyword>
<dbReference type="Proteomes" id="UP000323439">
    <property type="component" value="Unassembled WGS sequence"/>
</dbReference>
<accession>A0A1G5X3S1</accession>
<dbReference type="OrthoDB" id="78410at2157"/>
<name>A0A1G5X3S1_9EURY</name>
<evidence type="ECO:0000313" key="3">
    <source>
        <dbReference type="EMBL" id="SDA64850.1"/>
    </source>
</evidence>
<protein>
    <submittedName>
        <fullName evidence="3">Conserved repeat domain-containing protein</fullName>
    </submittedName>
</protein>
<dbReference type="InterPro" id="IPR001434">
    <property type="entry name" value="OmcB-like_DUF11"/>
</dbReference>
<evidence type="ECO:0000256" key="1">
    <source>
        <dbReference type="SAM" id="Phobius"/>
    </source>
</evidence>
<feature type="domain" description="DUF11" evidence="2">
    <location>
        <begin position="37"/>
        <end position="141"/>
    </location>
</feature>
<dbReference type="NCBIfam" id="TIGR01451">
    <property type="entry name" value="B_ant_repeat"/>
    <property type="match status" value="1"/>
</dbReference>
<keyword evidence="4" id="KW-1185">Reference proteome</keyword>
<dbReference type="Pfam" id="PF01345">
    <property type="entry name" value="DUF11"/>
    <property type="match status" value="1"/>
</dbReference>
<dbReference type="AlphaFoldDB" id="A0A1G5X3S1"/>
<reference evidence="3 4" key="1">
    <citation type="submission" date="2016-10" db="EMBL/GenBank/DDBJ databases">
        <authorList>
            <person name="Varghese N."/>
            <person name="Submissions S."/>
        </authorList>
    </citation>
    <scope>NUCLEOTIDE SEQUENCE [LARGE SCALE GENOMIC DNA]</scope>
    <source>
        <strain evidence="3 4">DSM 16643</strain>
    </source>
</reference>
<keyword evidence="1" id="KW-1133">Transmembrane helix</keyword>
<dbReference type="Gene3D" id="2.60.40.740">
    <property type="match status" value="1"/>
</dbReference>
<organism evidence="3 4">
    <name type="scientific">Methanobrevibacter millerae</name>
    <dbReference type="NCBI Taxonomy" id="230361"/>
    <lineage>
        <taxon>Archaea</taxon>
        <taxon>Methanobacteriati</taxon>
        <taxon>Methanobacteriota</taxon>
        <taxon>Methanomada group</taxon>
        <taxon>Methanobacteria</taxon>
        <taxon>Methanobacteriales</taxon>
        <taxon>Methanobacteriaceae</taxon>
        <taxon>Methanobrevibacter</taxon>
    </lineage>
</organism>
<dbReference type="EMBL" id="FMXB01000017">
    <property type="protein sequence ID" value="SDA64850.1"/>
    <property type="molecule type" value="Genomic_DNA"/>
</dbReference>
<evidence type="ECO:0000259" key="2">
    <source>
        <dbReference type="Pfam" id="PF01345"/>
    </source>
</evidence>
<keyword evidence="1" id="KW-0812">Transmembrane</keyword>
<dbReference type="InterPro" id="IPR047589">
    <property type="entry name" value="DUF11_rpt"/>
</dbReference>
<sequence>MEIDDGGDELALSQEPDEILSESFVVAESDSNSSAYLVLDNDADKENIEIGEEVVWEVSVINLGNDTAKNVKVYDQLPDGLEYVSHTTTKGTFNPDTGIWLIGDLAVSDGEVFLHITTKAVAVGEMINKAYLTTDSLNLNNETYEEEEIDVEDSDDDDKDVSKSIASAKMVPAGNPLALILLSVFGVFTASFKKFKR</sequence>
<evidence type="ECO:0000313" key="4">
    <source>
        <dbReference type="Proteomes" id="UP000323439"/>
    </source>
</evidence>
<feature type="transmembrane region" description="Helical" evidence="1">
    <location>
        <begin position="173"/>
        <end position="192"/>
    </location>
</feature>